<protein>
    <submittedName>
        <fullName evidence="4">Glycosyltransferase</fullName>
    </submittedName>
</protein>
<dbReference type="Pfam" id="PF13692">
    <property type="entry name" value="Glyco_trans_1_4"/>
    <property type="match status" value="1"/>
</dbReference>
<evidence type="ECO:0000256" key="2">
    <source>
        <dbReference type="ARBA" id="ARBA00022679"/>
    </source>
</evidence>
<proteinExistence type="predicted"/>
<accession>A0A938YKH7</accession>
<sequence length="371" mass="39658">MVHVITTLTTGGAERQVQAITAHSRHPTTVIALYHGGVVADAMAAAGQDVQILGGMDGWAKLTAVPRLARSLRRLRPDVVQVHLLSAQLWAIPAARLARIRTVISTEHSLMDTTIENRPLTPQLKWLYRGLEALSTHTVAVSRMTRTRLLAWGVADRRITVVDNGIDFAALRFDPAARDRVRSELGIGPDVQVVGGVGRLEPVKRFPQLLEALAPTLGRGRRELVLAGDGPLRAELVARAQALGVADAVHVLGPRGDVPAVLAAMDVLVSPSRDETFGMAVIEGMGAGLPVAYAQCPALDELSEQPASALPLAPSDASADAERVALVAAVEELFSRVPADRTRPDADVVARYGIEATARRLDDLAVRLARR</sequence>
<gene>
    <name evidence="4" type="ORF">JL107_01485</name>
</gene>
<reference evidence="4" key="1">
    <citation type="submission" date="2021-01" db="EMBL/GenBank/DDBJ databases">
        <title>KCTC 19127 draft genome.</title>
        <authorList>
            <person name="An D."/>
        </authorList>
    </citation>
    <scope>NUCLEOTIDE SEQUENCE</scope>
    <source>
        <strain evidence="4">KCTC 19127</strain>
    </source>
</reference>
<organism evidence="4 5">
    <name type="scientific">Nakamurella flavida</name>
    <dbReference type="NCBI Taxonomy" id="363630"/>
    <lineage>
        <taxon>Bacteria</taxon>
        <taxon>Bacillati</taxon>
        <taxon>Actinomycetota</taxon>
        <taxon>Actinomycetes</taxon>
        <taxon>Nakamurellales</taxon>
        <taxon>Nakamurellaceae</taxon>
        <taxon>Nakamurella</taxon>
    </lineage>
</organism>
<dbReference type="PANTHER" id="PTHR45947:SF3">
    <property type="entry name" value="SULFOQUINOVOSYL TRANSFERASE SQD2"/>
    <property type="match status" value="1"/>
</dbReference>
<dbReference type="PANTHER" id="PTHR45947">
    <property type="entry name" value="SULFOQUINOVOSYL TRANSFERASE SQD2"/>
    <property type="match status" value="1"/>
</dbReference>
<evidence type="ECO:0000259" key="3">
    <source>
        <dbReference type="Pfam" id="PF13439"/>
    </source>
</evidence>
<dbReference type="GO" id="GO:0016757">
    <property type="term" value="F:glycosyltransferase activity"/>
    <property type="evidence" value="ECO:0007669"/>
    <property type="project" value="UniProtKB-KW"/>
</dbReference>
<dbReference type="InterPro" id="IPR050194">
    <property type="entry name" value="Glycosyltransferase_grp1"/>
</dbReference>
<dbReference type="EMBL" id="JAERWL010000002">
    <property type="protein sequence ID" value="MBM9475107.1"/>
    <property type="molecule type" value="Genomic_DNA"/>
</dbReference>
<evidence type="ECO:0000313" key="4">
    <source>
        <dbReference type="EMBL" id="MBM9475107.1"/>
    </source>
</evidence>
<feature type="domain" description="Glycosyltransferase subfamily 4-like N-terminal" evidence="3">
    <location>
        <begin position="11"/>
        <end position="168"/>
    </location>
</feature>
<keyword evidence="1" id="KW-0328">Glycosyltransferase</keyword>
<comment type="caution">
    <text evidence="4">The sequence shown here is derived from an EMBL/GenBank/DDBJ whole genome shotgun (WGS) entry which is preliminary data.</text>
</comment>
<dbReference type="Pfam" id="PF13439">
    <property type="entry name" value="Glyco_transf_4"/>
    <property type="match status" value="1"/>
</dbReference>
<dbReference type="GO" id="GO:1901137">
    <property type="term" value="P:carbohydrate derivative biosynthetic process"/>
    <property type="evidence" value="ECO:0007669"/>
    <property type="project" value="UniProtKB-ARBA"/>
</dbReference>
<dbReference type="InterPro" id="IPR028098">
    <property type="entry name" value="Glyco_trans_4-like_N"/>
</dbReference>
<name>A0A938YKH7_9ACTN</name>
<evidence type="ECO:0000313" key="5">
    <source>
        <dbReference type="Proteomes" id="UP000663801"/>
    </source>
</evidence>
<evidence type="ECO:0000256" key="1">
    <source>
        <dbReference type="ARBA" id="ARBA00022676"/>
    </source>
</evidence>
<dbReference type="Gene3D" id="3.40.50.2000">
    <property type="entry name" value="Glycogen Phosphorylase B"/>
    <property type="match status" value="2"/>
</dbReference>
<dbReference type="Proteomes" id="UP000663801">
    <property type="component" value="Unassembled WGS sequence"/>
</dbReference>
<dbReference type="RefSeq" id="WP_205255257.1">
    <property type="nucleotide sequence ID" value="NZ_BAAAPV010000001.1"/>
</dbReference>
<dbReference type="AlphaFoldDB" id="A0A938YKH7"/>
<keyword evidence="5" id="KW-1185">Reference proteome</keyword>
<keyword evidence="2" id="KW-0808">Transferase</keyword>
<dbReference type="SUPFAM" id="SSF53756">
    <property type="entry name" value="UDP-Glycosyltransferase/glycogen phosphorylase"/>
    <property type="match status" value="1"/>
</dbReference>